<evidence type="ECO:0000259" key="4">
    <source>
        <dbReference type="PROSITE" id="PS50085"/>
    </source>
</evidence>
<dbReference type="SUPFAM" id="SSF111347">
    <property type="entry name" value="Rap/Ran-GAP"/>
    <property type="match status" value="1"/>
</dbReference>
<dbReference type="Pfam" id="PF20412">
    <property type="entry name" value="RALGAPB_N"/>
    <property type="match status" value="1"/>
</dbReference>
<evidence type="ECO:0000313" key="6">
    <source>
        <dbReference type="Proteomes" id="UP000694568"/>
    </source>
</evidence>
<dbReference type="Pfam" id="PF02145">
    <property type="entry name" value="Rap_GAP"/>
    <property type="match status" value="1"/>
</dbReference>
<dbReference type="InterPro" id="IPR027107">
    <property type="entry name" value="Tuberin/Ral-act_asu"/>
</dbReference>
<dbReference type="PANTHER" id="PTHR10063">
    <property type="entry name" value="TUBERIN"/>
    <property type="match status" value="1"/>
</dbReference>
<dbReference type="FunFam" id="3.40.50.11210:FF:000001">
    <property type="entry name" value="Ral GTPase-activating protein subunit alpha-1 isoform 1"/>
    <property type="match status" value="1"/>
</dbReference>
<dbReference type="GO" id="GO:0051056">
    <property type="term" value="P:regulation of small GTPase mediated signal transduction"/>
    <property type="evidence" value="ECO:0007669"/>
    <property type="project" value="InterPro"/>
</dbReference>
<dbReference type="GO" id="GO:0005737">
    <property type="term" value="C:cytoplasm"/>
    <property type="evidence" value="ECO:0007669"/>
    <property type="project" value="TreeGrafter"/>
</dbReference>
<feature type="compositionally biased region" description="Polar residues" evidence="3">
    <location>
        <begin position="1414"/>
        <end position="1429"/>
    </location>
</feature>
<protein>
    <submittedName>
        <fullName evidence="5">Ral GTPase activating protein catalytic subunit alpha 2</fullName>
    </submittedName>
</protein>
<accession>A0A8D0AML3</accession>
<feature type="region of interest" description="Disordered" evidence="3">
    <location>
        <begin position="336"/>
        <end position="356"/>
    </location>
</feature>
<dbReference type="PROSITE" id="PS50085">
    <property type="entry name" value="RAPGAP"/>
    <property type="match status" value="1"/>
</dbReference>
<sequence>MFTRRGHGDVKKSTQKVLDPKKDVLTRLKHLRSLLDIIDKSELKAFFESNCSQIYFIFYENFITLESNLKQKELFLIFHQKILQHLPEKIYNRWQFHSIGSILKKLLHTGNSFKIRCEGIRLFLLWLQTLRDNCAEEQFLIFACLVPGFPAVPSSRGPCTLDTIIYNPFSNPPDAKVVPEEITPLLPAVVGEKVADDPTCYILETLLKYMVIQASSLEWRNKENQDTGFRFLFSLFKKYYLPHIFPSFTKLTNLYKPLLDLPHHRPKPLYVPVTRNNESTFCTRDQYLAPRVAFITWLVTFFLEKKYVSSAAVAPSAKNGTEVLPKLIQVSMSVPFSGEPEKSHSNSSTLSDRRHSDSSLCSIEEEHRYVYDMVHAILLSTRDNVNFVNEVFHQAFLLPSCEASATRKVIKVYRKWILQDKPDFMTEPETTTQKDEVDDRSEQILSMETDSMHVQSHGHRRSSSWGRTYSFSSAINRGVSHRGAEQGRQGWYPVFLTNSSNVFLLEPCQDVAKLLENQVEVCKGVLSIYRHMIMEHTMNTQTWSQMLQVLLRITEAVMKRPLENQRKDNFAEGLASILFRTIIVAWVRANLCVFISRELWDELLAVLSSLTCWEELVTEWASIMDSLTAVLARSVYGLDMANLPLDKLSEQKEKKQRGRGVIQDSQKAAAVARSFSLSWRNQGEQGGPGVQEPMRIRSATTSGAPGVETARNNVRQKASVFEFKMHQFNQTSEYQTKPTLCMDSLFSLHSQYVPSFCISFLTLSMSFIHLIRTPYLGESISSETSNGYLNEAEVTWQAFDEEADTQSTQCYQIIYSLTQTTPNSLSDHADSSECLADDVSIIAGGTLTGWHADSAFVLWRRILGILGDVNSIRCPKIHAKVFFCLYELWHKLAKIRDNLGISVDNQSSPPQPTFIPPLRMLASWLFRATMLPAEYKAGKLQAYKLICEMMTRHQDVFPNSDFLVHLYHIMHKGITSEDQDVLNTIIRSCSPRFFFLGLPGFTMLVGDFITAAARVLSSDSSEAPRMEAQTILGSLVCFPNLYLQIPILQHVPGSDDIILGNEDIKDYLVNILLETATKEHCEGARCIAVCSLGLWVCEELMQKNIHHRVKDAINILGVTLKFGNKAVAQVACDVFQLLISHWEHLQRLEPTLPKKIIEFVDQIYFLFPQLMVSLLLCLLDWCMAVPLSLLLEPITMPSLEDRTSHKAPLLDYIYRVLHCCVSGSNLHTQQSHYLLSLSDLSTDYDLMLGQVKSFEPLHSQTTTTDFGNLLTVAEEKRRRNMELIPLTARMIMTHLVNHLGHHPLSGGPALLHSLVSENHDNPYVESSELSSEVFKSPNLQLFVFNDSTLVSYLQIPSETPTVGQPPKPSSQVRVIVRDISGKYSWDGAILYCTTQEDSLDAGVFNAVDRPLSTTSTTVAHSRNQPNSPTKGAYKKHCSVLDSLSDCCEEEEIDILNTLLEDLGQSSPECLPQPQLRLNQPAPSPHGMDLEQESAILEAILRQTQQEEEQVRRWDADVSFRAACQREPSHQEPKAPFYFCRLLLNDLGMNSWDRRKSFHLLKKNFKLLRELKNLDSRKCRETHKIAVFYIGEGQEDKCSILSNSAGSQAYEDFVSGLGWEVDLATHCGFMGGLQRNGSTGLTAPYYATSTVEAIFHVSTRMPSDSDDCLTKKLRHLGNDEVHIVWSEHTRDYRRGIIPTDFGDVLIIIYPMKNHMYFIQIMKKPQVPFFGPLFNGAIITGMLLPSLVRATCINASRAVKSRLTLYQSFYEERALYLEAIVQNHREVMTFEDFASQVFSPSPGYPMSGTGEK</sequence>
<proteinExistence type="predicted"/>
<evidence type="ECO:0000256" key="1">
    <source>
        <dbReference type="ARBA" id="ARBA00022468"/>
    </source>
</evidence>
<dbReference type="Proteomes" id="UP000694568">
    <property type="component" value="Unplaced"/>
</dbReference>
<dbReference type="SUPFAM" id="SSF48371">
    <property type="entry name" value="ARM repeat"/>
    <property type="match status" value="1"/>
</dbReference>
<feature type="region of interest" description="Disordered" evidence="3">
    <location>
        <begin position="1414"/>
        <end position="1433"/>
    </location>
</feature>
<dbReference type="GO" id="GO:0005096">
    <property type="term" value="F:GTPase activator activity"/>
    <property type="evidence" value="ECO:0007669"/>
    <property type="project" value="UniProtKB-KW"/>
</dbReference>
<dbReference type="InterPro" id="IPR035974">
    <property type="entry name" value="Rap/Ran-GAP_sf"/>
</dbReference>
<keyword evidence="6" id="KW-1185">Reference proteome</keyword>
<gene>
    <name evidence="5" type="primary">ralgapa2</name>
</gene>
<dbReference type="Ensembl" id="ENSSLUT00000059001.1">
    <property type="protein sequence ID" value="ENSSLUP00000057335.1"/>
    <property type="gene ID" value="ENSSLUG00000024089.1"/>
</dbReference>
<reference evidence="5" key="2">
    <citation type="submission" date="2025-09" db="UniProtKB">
        <authorList>
            <consortium name="Ensembl"/>
        </authorList>
    </citation>
    <scope>IDENTIFICATION</scope>
</reference>
<name>A0A8D0AML3_SANLU</name>
<feature type="domain" description="Rap-GAP" evidence="4">
    <location>
        <begin position="1570"/>
        <end position="1778"/>
    </location>
</feature>
<dbReference type="InterPro" id="IPR016024">
    <property type="entry name" value="ARM-type_fold"/>
</dbReference>
<reference evidence="5" key="1">
    <citation type="submission" date="2025-08" db="UniProtKB">
        <authorList>
            <consortium name="Ensembl"/>
        </authorList>
    </citation>
    <scope>IDENTIFICATION</scope>
</reference>
<evidence type="ECO:0000313" key="5">
    <source>
        <dbReference type="Ensembl" id="ENSSLUP00000057335.1"/>
    </source>
</evidence>
<evidence type="ECO:0000256" key="3">
    <source>
        <dbReference type="SAM" id="MobiDB-lite"/>
    </source>
</evidence>
<dbReference type="InterPro" id="IPR046859">
    <property type="entry name" value="RGPA/RALGAPB_N"/>
</dbReference>
<dbReference type="Gene3D" id="3.40.50.11210">
    <property type="entry name" value="Rap/Ran-GAP"/>
    <property type="match status" value="1"/>
</dbReference>
<dbReference type="PANTHER" id="PTHR10063:SF2">
    <property type="entry name" value="RAL GTPASE-ACTIVATING PROTEIN SUBUNIT ALPHA-2"/>
    <property type="match status" value="1"/>
</dbReference>
<keyword evidence="2" id="KW-0597">Phosphoprotein</keyword>
<evidence type="ECO:0000256" key="2">
    <source>
        <dbReference type="ARBA" id="ARBA00022553"/>
    </source>
</evidence>
<dbReference type="GO" id="GO:0005634">
    <property type="term" value="C:nucleus"/>
    <property type="evidence" value="ECO:0007669"/>
    <property type="project" value="InterPro"/>
</dbReference>
<dbReference type="InterPro" id="IPR000331">
    <property type="entry name" value="Rap/Ran_GAP_dom"/>
</dbReference>
<dbReference type="GeneTree" id="ENSGT00950000183139"/>
<keyword evidence="1" id="KW-0343">GTPase activation</keyword>
<organism evidence="5 6">
    <name type="scientific">Sander lucioperca</name>
    <name type="common">Pike-perch</name>
    <name type="synonym">Perca lucioperca</name>
    <dbReference type="NCBI Taxonomy" id="283035"/>
    <lineage>
        <taxon>Eukaryota</taxon>
        <taxon>Metazoa</taxon>
        <taxon>Chordata</taxon>
        <taxon>Craniata</taxon>
        <taxon>Vertebrata</taxon>
        <taxon>Euteleostomi</taxon>
        <taxon>Actinopterygii</taxon>
        <taxon>Neopterygii</taxon>
        <taxon>Teleostei</taxon>
        <taxon>Neoteleostei</taxon>
        <taxon>Acanthomorphata</taxon>
        <taxon>Eupercaria</taxon>
        <taxon>Perciformes</taxon>
        <taxon>Percoidei</taxon>
        <taxon>Percidae</taxon>
        <taxon>Luciopercinae</taxon>
        <taxon>Sander</taxon>
    </lineage>
</organism>